<dbReference type="InterPro" id="IPR011101">
    <property type="entry name" value="DUF5131"/>
</dbReference>
<accession>A0A5C8PFG3</accession>
<dbReference type="RefSeq" id="WP_147849676.1">
    <property type="nucleotide sequence ID" value="NZ_VDUZ01000032.1"/>
</dbReference>
<protein>
    <submittedName>
        <fullName evidence="1">DUF5131 family protein</fullName>
    </submittedName>
</protein>
<sequence>MADHSLIEWTDATWNPITGCSVVSPGCADCYAMRLAGTRLQHHWSRKGLTQPSKAGPVWTGELRFNEEWLYQPLTWKQPRRIFVCAHGDLFAAIDGWIMRVLDVMARAQLHTLQVLTKRPDRMLNFFRRWADVDPEQDWDFKDARGPDAVRAAHKSGRGQLFADMLEAMGEPPPGAAYPLFDWSGGMSRWSPTFRHIWLGVSVEDQARADERREAMRALSQLGWRTWVSYEPALGPVDWTGWEFLSWMVSGGESGDRPSHPAWHRTARDFCAAHDIPYFLKQWGSWAPVCVLDDATIDTLYAPPPRLDPEAITKCLVDSCVLHADGSRYDVTTPMAFAAGADAMTMFKVGKKRAGRTLDGVEHNAMPGIPR</sequence>
<dbReference type="Pfam" id="PF07505">
    <property type="entry name" value="DUF5131"/>
    <property type="match status" value="1"/>
</dbReference>
<dbReference type="Proteomes" id="UP000321638">
    <property type="component" value="Unassembled WGS sequence"/>
</dbReference>
<dbReference type="OrthoDB" id="9787478at2"/>
<dbReference type="EMBL" id="VDUZ01000032">
    <property type="protein sequence ID" value="TXL72517.1"/>
    <property type="molecule type" value="Genomic_DNA"/>
</dbReference>
<comment type="caution">
    <text evidence="1">The sequence shown here is derived from an EMBL/GenBank/DDBJ whole genome shotgun (WGS) entry which is preliminary data.</text>
</comment>
<name>A0A5C8PFG3_9HYPH</name>
<evidence type="ECO:0000313" key="2">
    <source>
        <dbReference type="Proteomes" id="UP000321638"/>
    </source>
</evidence>
<keyword evidence="2" id="KW-1185">Reference proteome</keyword>
<gene>
    <name evidence="1" type="ORF">FHP25_24795</name>
</gene>
<organism evidence="1 2">
    <name type="scientific">Vineibacter terrae</name>
    <dbReference type="NCBI Taxonomy" id="2586908"/>
    <lineage>
        <taxon>Bacteria</taxon>
        <taxon>Pseudomonadati</taxon>
        <taxon>Pseudomonadota</taxon>
        <taxon>Alphaproteobacteria</taxon>
        <taxon>Hyphomicrobiales</taxon>
        <taxon>Vineibacter</taxon>
    </lineage>
</organism>
<dbReference type="AlphaFoldDB" id="A0A5C8PFG3"/>
<evidence type="ECO:0000313" key="1">
    <source>
        <dbReference type="EMBL" id="TXL72517.1"/>
    </source>
</evidence>
<proteinExistence type="predicted"/>
<reference evidence="1 2" key="1">
    <citation type="submission" date="2019-06" db="EMBL/GenBank/DDBJ databases">
        <title>New taxonomy in bacterial strain CC-CFT640, isolated from vineyard.</title>
        <authorList>
            <person name="Lin S.-Y."/>
            <person name="Tsai C.-F."/>
            <person name="Young C.-C."/>
        </authorList>
    </citation>
    <scope>NUCLEOTIDE SEQUENCE [LARGE SCALE GENOMIC DNA]</scope>
    <source>
        <strain evidence="1 2">CC-CFT640</strain>
    </source>
</reference>